<proteinExistence type="predicted"/>
<organism evidence="1">
    <name type="scientific">bioreactor metagenome</name>
    <dbReference type="NCBI Taxonomy" id="1076179"/>
    <lineage>
        <taxon>unclassified sequences</taxon>
        <taxon>metagenomes</taxon>
        <taxon>ecological metagenomes</taxon>
    </lineage>
</organism>
<dbReference type="EMBL" id="VSSQ01112243">
    <property type="protein sequence ID" value="MPN49218.1"/>
    <property type="molecule type" value="Genomic_DNA"/>
</dbReference>
<dbReference type="AlphaFoldDB" id="A0A645ID33"/>
<evidence type="ECO:0000313" key="1">
    <source>
        <dbReference type="EMBL" id="MPN49218.1"/>
    </source>
</evidence>
<accession>A0A645ID33</accession>
<reference evidence="1" key="1">
    <citation type="submission" date="2019-08" db="EMBL/GenBank/DDBJ databases">
        <authorList>
            <person name="Kucharzyk K."/>
            <person name="Murdoch R.W."/>
            <person name="Higgins S."/>
            <person name="Loffler F."/>
        </authorList>
    </citation>
    <scope>NUCLEOTIDE SEQUENCE</scope>
</reference>
<name>A0A645ID33_9ZZZZ</name>
<comment type="caution">
    <text evidence="1">The sequence shown here is derived from an EMBL/GenBank/DDBJ whole genome shotgun (WGS) entry which is preliminary data.</text>
</comment>
<sequence>MQNVLSVTIDAKEYDRLCEVDRKFSDLSKLINANDPKFVTVLMIANAHGISRQDALNRPWLLPNFGKVDNSSESRRKRFWRFDEYLDWVAIPEFERIREYKQLNNY</sequence>
<gene>
    <name evidence="1" type="ORF">SDC9_196833</name>
</gene>
<protein>
    <submittedName>
        <fullName evidence="1">Uncharacterized protein</fullName>
    </submittedName>
</protein>